<protein>
    <submittedName>
        <fullName evidence="3">Uncharacterized protein</fullName>
    </submittedName>
</protein>
<evidence type="ECO:0000256" key="2">
    <source>
        <dbReference type="SAM" id="Phobius"/>
    </source>
</evidence>
<feature type="compositionally biased region" description="Low complexity" evidence="1">
    <location>
        <begin position="52"/>
        <end position="65"/>
    </location>
</feature>
<dbReference type="Proteomes" id="UP001055868">
    <property type="component" value="Chromosome"/>
</dbReference>
<dbReference type="EMBL" id="CP097218">
    <property type="protein sequence ID" value="UQN29648.1"/>
    <property type="molecule type" value="Genomic_DNA"/>
</dbReference>
<keyword evidence="2" id="KW-0812">Transmembrane</keyword>
<reference evidence="3" key="1">
    <citation type="submission" date="2022-05" db="EMBL/GenBank/DDBJ databases">
        <title>Genomic analysis of Brachybacterium sp. CBA3104.</title>
        <authorList>
            <person name="Roh S.W."/>
            <person name="Kim Y.B."/>
            <person name="Kim Y."/>
        </authorList>
    </citation>
    <scope>NUCLEOTIDE SEQUENCE</scope>
    <source>
        <strain evidence="3">CBA3104</strain>
    </source>
</reference>
<gene>
    <name evidence="3" type="ORF">M4486_18785</name>
</gene>
<evidence type="ECO:0000313" key="3">
    <source>
        <dbReference type="EMBL" id="UQN29648.1"/>
    </source>
</evidence>
<keyword evidence="4" id="KW-1185">Reference proteome</keyword>
<feature type="transmembrane region" description="Helical" evidence="2">
    <location>
        <begin position="25"/>
        <end position="47"/>
    </location>
</feature>
<feature type="compositionally biased region" description="Polar residues" evidence="1">
    <location>
        <begin position="118"/>
        <end position="127"/>
    </location>
</feature>
<organism evidence="3 4">
    <name type="scientific">Brachybacterium kimchii</name>
    <dbReference type="NCBI Taxonomy" id="2942909"/>
    <lineage>
        <taxon>Bacteria</taxon>
        <taxon>Bacillati</taxon>
        <taxon>Actinomycetota</taxon>
        <taxon>Actinomycetes</taxon>
        <taxon>Micrococcales</taxon>
        <taxon>Dermabacteraceae</taxon>
        <taxon>Brachybacterium</taxon>
    </lineage>
</organism>
<sequence length="265" mass="27502">MHPSSPPSSTPSSSTPPGPSSSRRAVTAGAISFLAVLVLIVGGTLGVRAAIGGSDDPTPSPSAGSSDGGGSQSPSASASVEPERCWNSPDESKRTSQNSGSTLRGGGLEFTAPDGFDQRQTSTPLPFSEDTQMALATVERNWYSTITVGKLRWQDGVEYPGAEVASGRLMDCLLSNSGVWGGTSQRTLEHRSTTKVTIDGMDGFRTSGDLMFGQSELEKVTGEKITMIVVDTPQGPSFFASEVTIDVDEHVKAAQEAEDSLAGVG</sequence>
<evidence type="ECO:0000256" key="1">
    <source>
        <dbReference type="SAM" id="MobiDB-lite"/>
    </source>
</evidence>
<name>A0ABY4N8C5_9MICO</name>
<dbReference type="RefSeq" id="WP_249478840.1">
    <property type="nucleotide sequence ID" value="NZ_CP097218.1"/>
</dbReference>
<keyword evidence="2" id="KW-0472">Membrane</keyword>
<proteinExistence type="predicted"/>
<feature type="region of interest" description="Disordered" evidence="1">
    <location>
        <begin position="1"/>
        <end position="24"/>
    </location>
</feature>
<accession>A0ABY4N8C5</accession>
<feature type="region of interest" description="Disordered" evidence="1">
    <location>
        <begin position="52"/>
        <end position="127"/>
    </location>
</feature>
<feature type="compositionally biased region" description="Pro residues" evidence="1">
    <location>
        <begin position="1"/>
        <end position="19"/>
    </location>
</feature>
<evidence type="ECO:0000313" key="4">
    <source>
        <dbReference type="Proteomes" id="UP001055868"/>
    </source>
</evidence>
<keyword evidence="2" id="KW-1133">Transmembrane helix</keyword>